<feature type="compositionally biased region" description="Low complexity" evidence="2">
    <location>
        <begin position="497"/>
        <end position="509"/>
    </location>
</feature>
<feature type="compositionally biased region" description="Low complexity" evidence="2">
    <location>
        <begin position="274"/>
        <end position="289"/>
    </location>
</feature>
<feature type="region of interest" description="Disordered" evidence="2">
    <location>
        <begin position="192"/>
        <end position="215"/>
    </location>
</feature>
<evidence type="ECO:0000313" key="4">
    <source>
        <dbReference type="EMBL" id="RCK66696.1"/>
    </source>
</evidence>
<proteinExistence type="predicted"/>
<feature type="compositionally biased region" description="Low complexity" evidence="2">
    <location>
        <begin position="297"/>
        <end position="306"/>
    </location>
</feature>
<evidence type="ECO:0000256" key="2">
    <source>
        <dbReference type="SAM" id="MobiDB-lite"/>
    </source>
</evidence>
<dbReference type="Proteomes" id="UP000253472">
    <property type="component" value="Unassembled WGS sequence"/>
</dbReference>
<dbReference type="OrthoDB" id="2447880at2759"/>
<evidence type="ECO:0000256" key="1">
    <source>
        <dbReference type="ARBA" id="ARBA00023159"/>
    </source>
</evidence>
<accession>A0A367YLE7</accession>
<dbReference type="Gene3D" id="1.10.10.60">
    <property type="entry name" value="Homeodomain-like"/>
    <property type="match status" value="1"/>
</dbReference>
<organism evidence="4 5">
    <name type="scientific">Candida viswanathii</name>
    <dbReference type="NCBI Taxonomy" id="5486"/>
    <lineage>
        <taxon>Eukaryota</taxon>
        <taxon>Fungi</taxon>
        <taxon>Dikarya</taxon>
        <taxon>Ascomycota</taxon>
        <taxon>Saccharomycotina</taxon>
        <taxon>Pichiomycetes</taxon>
        <taxon>Debaryomycetaceae</taxon>
        <taxon>Candida/Lodderomyces clade</taxon>
        <taxon>Candida</taxon>
    </lineage>
</organism>
<dbReference type="GO" id="GO:0003677">
    <property type="term" value="F:DNA binding"/>
    <property type="evidence" value="ECO:0007669"/>
    <property type="project" value="InterPro"/>
</dbReference>
<dbReference type="SUPFAM" id="SSF57884">
    <property type="entry name" value="Ada DNA repair protein, N-terminal domain (N-Ada 10)"/>
    <property type="match status" value="1"/>
</dbReference>
<feature type="domain" description="Ada DNA repair metal-binding" evidence="3">
    <location>
        <begin position="9"/>
        <end position="73"/>
    </location>
</feature>
<dbReference type="GO" id="GO:0008270">
    <property type="term" value="F:zinc ion binding"/>
    <property type="evidence" value="ECO:0007669"/>
    <property type="project" value="InterPro"/>
</dbReference>
<dbReference type="Pfam" id="PF02805">
    <property type="entry name" value="Ada_Zn_binding"/>
    <property type="match status" value="1"/>
</dbReference>
<feature type="region of interest" description="Disordered" evidence="2">
    <location>
        <begin position="496"/>
        <end position="524"/>
    </location>
</feature>
<dbReference type="STRING" id="5486.A0A367YLE7"/>
<dbReference type="GO" id="GO:0006355">
    <property type="term" value="P:regulation of DNA-templated transcription"/>
    <property type="evidence" value="ECO:0007669"/>
    <property type="project" value="InterPro"/>
</dbReference>
<dbReference type="InterPro" id="IPR004026">
    <property type="entry name" value="Ada_DNA_repair_Zn-bd"/>
</dbReference>
<dbReference type="GO" id="GO:0006281">
    <property type="term" value="P:DNA repair"/>
    <property type="evidence" value="ECO:0007669"/>
    <property type="project" value="InterPro"/>
</dbReference>
<dbReference type="AlphaFoldDB" id="A0A367YLE7"/>
<protein>
    <recommendedName>
        <fullName evidence="3">Ada DNA repair metal-binding domain-containing protein</fullName>
    </recommendedName>
</protein>
<dbReference type="EMBL" id="QLNQ01000001">
    <property type="protein sequence ID" value="RCK66696.1"/>
    <property type="molecule type" value="Genomic_DNA"/>
</dbReference>
<gene>
    <name evidence="4" type="ORF">Cantr_03335</name>
</gene>
<feature type="compositionally biased region" description="Polar residues" evidence="2">
    <location>
        <begin position="307"/>
        <end position="328"/>
    </location>
</feature>
<feature type="region of interest" description="Disordered" evidence="2">
    <location>
        <begin position="273"/>
        <end position="328"/>
    </location>
</feature>
<name>A0A367YLE7_9ASCO</name>
<keyword evidence="1" id="KW-0010">Activator</keyword>
<feature type="compositionally biased region" description="Polar residues" evidence="2">
    <location>
        <begin position="514"/>
        <end position="524"/>
    </location>
</feature>
<reference evidence="4 5" key="1">
    <citation type="submission" date="2018-06" db="EMBL/GenBank/DDBJ databases">
        <title>Whole genome sequencing of Candida tropicalis (genome annotated by CSBL at Korea University).</title>
        <authorList>
            <person name="Ahn J."/>
        </authorList>
    </citation>
    <scope>NUCLEOTIDE SEQUENCE [LARGE SCALE GENOMIC DNA]</scope>
    <source>
        <strain evidence="4 5">ATCC 20962</strain>
    </source>
</reference>
<comment type="caution">
    <text evidence="4">The sequence shown here is derived from an EMBL/GenBank/DDBJ whole genome shotgun (WGS) entry which is preliminary data.</text>
</comment>
<evidence type="ECO:0000259" key="3">
    <source>
        <dbReference type="Pfam" id="PF02805"/>
    </source>
</evidence>
<dbReference type="GO" id="GO:0008168">
    <property type="term" value="F:methyltransferase activity"/>
    <property type="evidence" value="ECO:0007669"/>
    <property type="project" value="InterPro"/>
</dbReference>
<evidence type="ECO:0000313" key="5">
    <source>
        <dbReference type="Proteomes" id="UP000253472"/>
    </source>
</evidence>
<dbReference type="InterPro" id="IPR035451">
    <property type="entry name" value="Ada-like_dom_sf"/>
</dbReference>
<dbReference type="Gene3D" id="3.40.10.10">
    <property type="entry name" value="DNA Methylphosphotriester Repair Domain"/>
    <property type="match status" value="1"/>
</dbReference>
<keyword evidence="5" id="KW-1185">Reference proteome</keyword>
<sequence length="524" mass="57571">MVYSSETSKWKAYQFNDPFAAGSFFVCNKISQIFCRPDCDTRPITNLKLEIKFVKASSDALKLGYKPCEHCDPINTSMAIDVNLLIKCVSTVNDRIGFIPPLLDENEESNSLKIKENILESKKLNQQEILNKFEAHSHEHRGSVPIIGNYNKAPKDLSLSKNDSDHYRLVDLACRHLALAAAINVFQPKPIIADEPQQPSSPGAGGKKRRRRRGGVLGFKKLAAKSKLSAWHFHRVFKSVTGLTPKTYGDKCWEFVKKVKESGEYTSFEEYSMNSPAASSSNNTTPNSPQLLSLGKSSAISNASSSPQDDGTTTASYPITPPSQTFTAAGSNLNSAISEFPQFGFPSSTSTSSADQYFSFTTAPPTLDPSSKTFSYQDLSRLQGKHDSTTSLFNNANNLLQYTQFQQPPVHHQHKQQPQQQVYDSIPPSTTGSVSESYGNMFDELSHVNTTTTTTTSTNPLDYNANTFDDLYSLNTFDDSLFNNDTLFQVGAGTGAGASTTSNNSSNNNEENKNSFSLMTTIGL</sequence>